<feature type="compositionally biased region" description="Basic residues" evidence="1">
    <location>
        <begin position="597"/>
        <end position="609"/>
    </location>
</feature>
<dbReference type="InterPro" id="IPR038765">
    <property type="entry name" value="Papain-like_cys_pep_sf"/>
</dbReference>
<gene>
    <name evidence="2" type="ORF">H4Q32_011438</name>
</gene>
<evidence type="ECO:0000313" key="2">
    <source>
        <dbReference type="EMBL" id="KAI2654663.1"/>
    </source>
</evidence>
<dbReference type="SUPFAM" id="SSF54001">
    <property type="entry name" value="Cysteine proteinases"/>
    <property type="match status" value="1"/>
</dbReference>
<evidence type="ECO:0000256" key="1">
    <source>
        <dbReference type="SAM" id="MobiDB-lite"/>
    </source>
</evidence>
<keyword evidence="3" id="KW-1185">Reference proteome</keyword>
<evidence type="ECO:0000313" key="3">
    <source>
        <dbReference type="Proteomes" id="UP000830375"/>
    </source>
</evidence>
<proteinExistence type="predicted"/>
<dbReference type="Gene3D" id="3.40.395.10">
    <property type="entry name" value="Adenoviral Proteinase, Chain A"/>
    <property type="match status" value="1"/>
</dbReference>
<reference evidence="2 3" key="1">
    <citation type="submission" date="2022-01" db="EMBL/GenBank/DDBJ databases">
        <title>A high-quality chromosome-level genome assembly of rohu carp, Labeo rohita.</title>
        <authorList>
            <person name="Arick M.A. II"/>
            <person name="Hsu C.-Y."/>
            <person name="Magbanua Z."/>
            <person name="Pechanova O."/>
            <person name="Grover C."/>
            <person name="Miller E."/>
            <person name="Thrash A."/>
            <person name="Ezzel L."/>
            <person name="Alam S."/>
            <person name="Benzie J."/>
            <person name="Hamilton M."/>
            <person name="Karsi A."/>
            <person name="Lawrence M.L."/>
            <person name="Peterson D.G."/>
        </authorList>
    </citation>
    <scope>NUCLEOTIDE SEQUENCE [LARGE SCALE GENOMIC DNA]</scope>
    <source>
        <strain evidence="3">BAU-BD-2019</strain>
        <tissue evidence="2">Blood</tissue>
    </source>
</reference>
<organism evidence="2 3">
    <name type="scientific">Labeo rohita</name>
    <name type="common">Indian major carp</name>
    <name type="synonym">Cyprinus rohita</name>
    <dbReference type="NCBI Taxonomy" id="84645"/>
    <lineage>
        <taxon>Eukaryota</taxon>
        <taxon>Metazoa</taxon>
        <taxon>Chordata</taxon>
        <taxon>Craniata</taxon>
        <taxon>Vertebrata</taxon>
        <taxon>Euteleostomi</taxon>
        <taxon>Actinopterygii</taxon>
        <taxon>Neopterygii</taxon>
        <taxon>Teleostei</taxon>
        <taxon>Ostariophysi</taxon>
        <taxon>Cypriniformes</taxon>
        <taxon>Cyprinidae</taxon>
        <taxon>Labeoninae</taxon>
        <taxon>Labeonini</taxon>
        <taxon>Labeo</taxon>
    </lineage>
</organism>
<feature type="compositionally biased region" description="Basic residues" evidence="1">
    <location>
        <begin position="536"/>
        <end position="547"/>
    </location>
</feature>
<protein>
    <submittedName>
        <fullName evidence="2">120.7 kDa protein in NOF-FB transposable element</fullName>
    </submittedName>
</protein>
<name>A0ABQ8LVK8_LABRO</name>
<accession>A0ABQ8LVK8</accession>
<feature type="compositionally biased region" description="Polar residues" evidence="1">
    <location>
        <begin position="561"/>
        <end position="572"/>
    </location>
</feature>
<feature type="region of interest" description="Disordered" evidence="1">
    <location>
        <begin position="527"/>
        <end position="630"/>
    </location>
</feature>
<comment type="caution">
    <text evidence="2">The sequence shown here is derived from an EMBL/GenBank/DDBJ whole genome shotgun (WGS) entry which is preliminary data.</text>
</comment>
<dbReference type="Proteomes" id="UP000830375">
    <property type="component" value="Unassembled WGS sequence"/>
</dbReference>
<dbReference type="EMBL" id="JACTAM010000017">
    <property type="protein sequence ID" value="KAI2654663.1"/>
    <property type="molecule type" value="Genomic_DNA"/>
</dbReference>
<sequence>MKRKPTNMQRKVFMTVYRHGQICHLKNHTRKCQASNVRRGKIARVIHKGVSQVYYSKLRRTPVEEIMAGNLTRSLNRDILKVISSEECDTSYRHLPGYIQNFQVDPFSCHMYTEKGISILVTHMRKKSPVTLYLDATGSVVSKIPEQKKRVLYYALVLAGQGHGTPPLPIAEMLSNDHTVPSVSFWLMKFVHNLSKYTTLTIRYLETDYSWALIQAALLAFNKESILSYLDRCFDICQGKDDGMDSKGFTVIHLCSAHVLKAVAQAICRHVTDKGHREFVIFVFARLQNSQTLDEAIWIFQALCIVLQTRTNTASVKKSIKALQGLIQSFNLDIDMPENRVQMSADDKDVQSRTIVGRSRFSTVFRRAFDEATTAVTEEEESSEENLYYSPSIIQTLFNTYMPIFPMWSGVMLGDLERHAADKDIASVEDGGQRQDNKTRETNCHVEGWFSIVKQHILMKARRLRPGNFVRKMYSSLQGRYIEHIMQHGFPLKLLQKPLNVRDITFAEESWAKKEKVTASKMGESKYYSIPTSVPHPKRKQSRKAKRNVTTAVDQARENTFEVSSNQEQDISAITVPEKNAKQQPTTTKLGEATSAPKKKQQRKPKKRDHTASESETQSKTSSNDKVDLSSLMTMRATGLDTYTCKDKDVAATLKTTPLNVQDEPEQLWKMKECEVVVAVQKMADKKTWMSLRLSDFITLKPHNLLNGETIEYYIHACMNQSATTKRLYILNHYTIGVILFGGMQQITRQIFKKIFVVDPADVLNDLKDSKLAATRFRKYFKTRFNLHGKRDWLHVKWKPSTIVHTVQEDATSCGIFVMQMAKEVIDKFPAIPDVFNIDPNPESIKLLRQEIAKDILRGSGNITSIQ</sequence>